<feature type="compositionally biased region" description="Polar residues" evidence="3">
    <location>
        <begin position="269"/>
        <end position="278"/>
    </location>
</feature>
<feature type="compositionally biased region" description="Gly residues" evidence="3">
    <location>
        <begin position="161"/>
        <end position="170"/>
    </location>
</feature>
<feature type="domain" description="Sm" evidence="7">
    <location>
        <begin position="1"/>
        <end position="79"/>
    </location>
</feature>
<accession>A0ABR3YNH8</accession>
<comment type="caution">
    <text evidence="8">The sequence shown here is derived from an EMBL/GenBank/DDBJ whole genome shotgun (WGS) entry which is preliminary data.</text>
</comment>
<dbReference type="PROSITE" id="PS51513">
    <property type="entry name" value="FFD"/>
    <property type="match status" value="1"/>
</dbReference>
<dbReference type="InterPro" id="IPR025762">
    <property type="entry name" value="DFDF"/>
</dbReference>
<feature type="region of interest" description="Disordered" evidence="3">
    <location>
        <begin position="321"/>
        <end position="500"/>
    </location>
</feature>
<dbReference type="EMBL" id="JAWDJO010000205">
    <property type="protein sequence ID" value="KAL1889773.1"/>
    <property type="molecule type" value="Genomic_DNA"/>
</dbReference>
<evidence type="ECO:0000259" key="5">
    <source>
        <dbReference type="PROSITE" id="PS51513"/>
    </source>
</evidence>
<feature type="compositionally biased region" description="Basic and acidic residues" evidence="3">
    <location>
        <begin position="440"/>
        <end position="453"/>
    </location>
</feature>
<organism evidence="8 9">
    <name type="scientific">Ceratocystis pirilliformis</name>
    <dbReference type="NCBI Taxonomy" id="259994"/>
    <lineage>
        <taxon>Eukaryota</taxon>
        <taxon>Fungi</taxon>
        <taxon>Dikarya</taxon>
        <taxon>Ascomycota</taxon>
        <taxon>Pezizomycotina</taxon>
        <taxon>Sordariomycetes</taxon>
        <taxon>Hypocreomycetidae</taxon>
        <taxon>Microascales</taxon>
        <taxon>Ceratocystidaceae</taxon>
        <taxon>Ceratocystis</taxon>
    </lineage>
</organism>
<dbReference type="SUPFAM" id="SSF50182">
    <property type="entry name" value="Sm-like ribonucleoproteins"/>
    <property type="match status" value="1"/>
</dbReference>
<dbReference type="PANTHER" id="PTHR13586">
    <property type="entry name" value="SCD6 PROTEIN-RELATED"/>
    <property type="match status" value="1"/>
</dbReference>
<protein>
    <recommendedName>
        <fullName evidence="10">Protein sum2</fullName>
    </recommendedName>
</protein>
<feature type="domain" description="TFG box profile" evidence="6">
    <location>
        <begin position="440"/>
        <end position="460"/>
    </location>
</feature>
<dbReference type="SMART" id="SM01271">
    <property type="entry name" value="LSM14"/>
    <property type="match status" value="1"/>
</dbReference>
<dbReference type="Gene3D" id="2.30.30.100">
    <property type="match status" value="1"/>
</dbReference>
<feature type="domain" description="FFD box profile" evidence="5">
    <location>
        <begin position="412"/>
        <end position="428"/>
    </location>
</feature>
<evidence type="ECO:0000313" key="8">
    <source>
        <dbReference type="EMBL" id="KAL1889773.1"/>
    </source>
</evidence>
<feature type="short sequence motif" description="FFD box" evidence="1">
    <location>
        <begin position="412"/>
        <end position="428"/>
    </location>
</feature>
<dbReference type="InterPro" id="IPR025761">
    <property type="entry name" value="FFD_box"/>
</dbReference>
<feature type="compositionally biased region" description="Polar residues" evidence="3">
    <location>
        <begin position="213"/>
        <end position="242"/>
    </location>
</feature>
<feature type="compositionally biased region" description="Pro residues" evidence="3">
    <location>
        <begin position="78"/>
        <end position="89"/>
    </location>
</feature>
<reference evidence="8 9" key="1">
    <citation type="journal article" date="2024" name="IMA Fungus">
        <title>IMA Genome - F19 : A genome assembly and annotation guide to empower mycologists, including annotated draft genome sequences of Ceratocystis pirilliformis, Diaporthe australafricana, Fusarium ophioides, Paecilomyces lecythidis, and Sporothrix stenoceras.</title>
        <authorList>
            <person name="Aylward J."/>
            <person name="Wilson A.M."/>
            <person name="Visagie C.M."/>
            <person name="Spraker J."/>
            <person name="Barnes I."/>
            <person name="Buitendag C."/>
            <person name="Ceriani C."/>
            <person name="Del Mar Angel L."/>
            <person name="du Plessis D."/>
            <person name="Fuchs T."/>
            <person name="Gasser K."/>
            <person name="Kramer D."/>
            <person name="Li W."/>
            <person name="Munsamy K."/>
            <person name="Piso A."/>
            <person name="Price J.L."/>
            <person name="Sonnekus B."/>
            <person name="Thomas C."/>
            <person name="van der Nest A."/>
            <person name="van Dijk A."/>
            <person name="van Heerden A."/>
            <person name="van Vuuren N."/>
            <person name="Yilmaz N."/>
            <person name="Duong T.A."/>
            <person name="van der Merwe N.A."/>
            <person name="Wingfield M.J."/>
            <person name="Wingfield B.D."/>
        </authorList>
    </citation>
    <scope>NUCLEOTIDE SEQUENCE [LARGE SCALE GENOMIC DNA]</scope>
    <source>
        <strain evidence="8 9">CMW 12675</strain>
    </source>
</reference>
<dbReference type="InterPro" id="IPR047575">
    <property type="entry name" value="Sm"/>
</dbReference>
<evidence type="ECO:0008006" key="10">
    <source>
        <dbReference type="Google" id="ProtNLM"/>
    </source>
</evidence>
<name>A0ABR3YNH8_9PEZI</name>
<dbReference type="Pfam" id="PF12701">
    <property type="entry name" value="LSM14"/>
    <property type="match status" value="1"/>
</dbReference>
<evidence type="ECO:0000256" key="2">
    <source>
        <dbReference type="PROSITE-ProRule" id="PRU00869"/>
    </source>
</evidence>
<dbReference type="InterPro" id="IPR025768">
    <property type="entry name" value="TFG_box"/>
</dbReference>
<dbReference type="Pfam" id="PF09532">
    <property type="entry name" value="FDF"/>
    <property type="match status" value="1"/>
</dbReference>
<feature type="domain" description="DFDF" evidence="4">
    <location>
        <begin position="360"/>
        <end position="396"/>
    </location>
</feature>
<feature type="compositionally biased region" description="Pro residues" evidence="3">
    <location>
        <begin position="109"/>
        <end position="123"/>
    </location>
</feature>
<dbReference type="InterPro" id="IPR025609">
    <property type="entry name" value="Lsm14-like_N"/>
</dbReference>
<evidence type="ECO:0000259" key="6">
    <source>
        <dbReference type="PROSITE" id="PS51536"/>
    </source>
</evidence>
<feature type="short sequence motif" description="TFG box" evidence="2">
    <location>
        <begin position="440"/>
        <end position="460"/>
    </location>
</feature>
<gene>
    <name evidence="8" type="ORF">Cpir12675_005658</name>
</gene>
<feature type="region of interest" description="Disordered" evidence="3">
    <location>
        <begin position="145"/>
        <end position="303"/>
    </location>
</feature>
<sequence length="500" mass="52169">MSEFLGSRISLISKSNIRYVGTLHEINSEESTVSLENVQSFGTEGREGEGAAVPASDQVYEYIVFRGSDVKDLRIDQPPAPQPQPPAVPNDPAILGARPRPDAQGPTNQRPPPAGPPGHPGPPGYGYNNFYGAPGSWGRGGPVPGAGGYGGMHYPPHPNGWGPGGPGGPGTIPPGPGGPPAPWGNYPYPPNMVGGPGGPVNGPTDTQDPKRQQPASSSDSSGQHAQAQDQKNVGAKTSQQLPRTAEADSKPAGPKSEAIEKSTPAVPLSNGQAPTTKFQPPATKSEAASKSLPPPTDAAISDATEAAKAAVALAMARLNAASEPAANPVDNLSNRVNDMRINAATRAPQAPRGGRNQGGRSNRKADVPTEDFDFASANAKFKKDDIKSTTESAANEEKEAATPNEPTPPAGPVYNKSTSFFDNISSEAKERAANGGHKPGGREWRGEEQRKNMETFGQGSVDGGYRNYRGRGRGGFRGRGRGGQTRGGYQNRQPRPQVEN</sequence>
<feature type="compositionally biased region" description="Polar residues" evidence="3">
    <location>
        <begin position="415"/>
        <end position="426"/>
    </location>
</feature>
<dbReference type="CDD" id="cd01736">
    <property type="entry name" value="LSm14_N"/>
    <property type="match status" value="1"/>
</dbReference>
<dbReference type="PROSITE" id="PS52002">
    <property type="entry name" value="SM"/>
    <property type="match status" value="1"/>
</dbReference>
<dbReference type="PROSITE" id="PS51512">
    <property type="entry name" value="DFDF"/>
    <property type="match status" value="1"/>
</dbReference>
<feature type="compositionally biased region" description="Pro residues" evidence="3">
    <location>
        <begin position="171"/>
        <end position="190"/>
    </location>
</feature>
<evidence type="ECO:0000259" key="7">
    <source>
        <dbReference type="PROSITE" id="PS52002"/>
    </source>
</evidence>
<dbReference type="Proteomes" id="UP001583280">
    <property type="component" value="Unassembled WGS sequence"/>
</dbReference>
<dbReference type="InterPro" id="IPR019050">
    <property type="entry name" value="FDF_dom"/>
</dbReference>
<keyword evidence="9" id="KW-1185">Reference proteome</keyword>
<dbReference type="PROSITE" id="PS51536">
    <property type="entry name" value="TFG"/>
    <property type="match status" value="1"/>
</dbReference>
<evidence type="ECO:0000259" key="4">
    <source>
        <dbReference type="PROSITE" id="PS51512"/>
    </source>
</evidence>
<dbReference type="SMART" id="SM01199">
    <property type="entry name" value="FDF"/>
    <property type="match status" value="1"/>
</dbReference>
<feature type="compositionally biased region" description="Basic residues" evidence="3">
    <location>
        <begin position="468"/>
        <end position="480"/>
    </location>
</feature>
<evidence type="ECO:0000256" key="1">
    <source>
        <dbReference type="PROSITE-ProRule" id="PRU00846"/>
    </source>
</evidence>
<evidence type="ECO:0000256" key="3">
    <source>
        <dbReference type="SAM" id="MobiDB-lite"/>
    </source>
</evidence>
<dbReference type="InterPro" id="IPR010920">
    <property type="entry name" value="LSM_dom_sf"/>
</dbReference>
<dbReference type="PANTHER" id="PTHR13586:SF0">
    <property type="entry name" value="TRAILER HITCH, ISOFORM H"/>
    <property type="match status" value="1"/>
</dbReference>
<evidence type="ECO:0000313" key="9">
    <source>
        <dbReference type="Proteomes" id="UP001583280"/>
    </source>
</evidence>
<proteinExistence type="predicted"/>
<feature type="region of interest" description="Disordered" evidence="3">
    <location>
        <begin position="73"/>
        <end position="127"/>
    </location>
</feature>